<sequence>MPAEREKEVQVLKLRPNQLLNKNVNPTARKDNSKLTPSTSSCLRMEISRSGGQDLDHAITRDDLACDGCYSPPPENSQQSKYVKLAIRRSFLQHPIASMTTTHKRPCGITEKSPQIGATKI</sequence>
<evidence type="ECO:0000256" key="1">
    <source>
        <dbReference type="SAM" id="MobiDB-lite"/>
    </source>
</evidence>
<reference evidence="2 3" key="1">
    <citation type="journal article" date="2023" name="Nucleic Acids Res.">
        <title>The hologenome of Daphnia magna reveals possible DNA methylation and microbiome-mediated evolution of the host genome.</title>
        <authorList>
            <person name="Chaturvedi A."/>
            <person name="Li X."/>
            <person name="Dhandapani V."/>
            <person name="Marshall H."/>
            <person name="Kissane S."/>
            <person name="Cuenca-Cambronero M."/>
            <person name="Asole G."/>
            <person name="Calvet F."/>
            <person name="Ruiz-Romero M."/>
            <person name="Marangio P."/>
            <person name="Guigo R."/>
            <person name="Rago D."/>
            <person name="Mirbahai L."/>
            <person name="Eastwood N."/>
            <person name="Colbourne J.K."/>
            <person name="Zhou J."/>
            <person name="Mallon E."/>
            <person name="Orsini L."/>
        </authorList>
    </citation>
    <scope>NUCLEOTIDE SEQUENCE [LARGE SCALE GENOMIC DNA]</scope>
    <source>
        <strain evidence="2">LRV0_1</strain>
    </source>
</reference>
<dbReference type="Proteomes" id="UP001234178">
    <property type="component" value="Unassembled WGS sequence"/>
</dbReference>
<accession>A0ABR0A6B5</accession>
<comment type="caution">
    <text evidence="2">The sequence shown here is derived from an EMBL/GenBank/DDBJ whole genome shotgun (WGS) entry which is preliminary data.</text>
</comment>
<protein>
    <submittedName>
        <fullName evidence="2">Uncharacterized protein</fullName>
    </submittedName>
</protein>
<keyword evidence="3" id="KW-1185">Reference proteome</keyword>
<feature type="region of interest" description="Disordered" evidence="1">
    <location>
        <begin position="98"/>
        <end position="121"/>
    </location>
</feature>
<organism evidence="2 3">
    <name type="scientific">Daphnia magna</name>
    <dbReference type="NCBI Taxonomy" id="35525"/>
    <lineage>
        <taxon>Eukaryota</taxon>
        <taxon>Metazoa</taxon>
        <taxon>Ecdysozoa</taxon>
        <taxon>Arthropoda</taxon>
        <taxon>Crustacea</taxon>
        <taxon>Branchiopoda</taxon>
        <taxon>Diplostraca</taxon>
        <taxon>Cladocera</taxon>
        <taxon>Anomopoda</taxon>
        <taxon>Daphniidae</taxon>
        <taxon>Daphnia</taxon>
    </lineage>
</organism>
<evidence type="ECO:0000313" key="3">
    <source>
        <dbReference type="Proteomes" id="UP001234178"/>
    </source>
</evidence>
<dbReference type="EMBL" id="JAOYFB010000036">
    <property type="protein sequence ID" value="KAK4020688.1"/>
    <property type="molecule type" value="Genomic_DNA"/>
</dbReference>
<evidence type="ECO:0000313" key="2">
    <source>
        <dbReference type="EMBL" id="KAK4020688.1"/>
    </source>
</evidence>
<proteinExistence type="predicted"/>
<name>A0ABR0A6B5_9CRUS</name>
<gene>
    <name evidence="2" type="ORF">OUZ56_002643</name>
</gene>